<keyword evidence="2" id="KW-1185">Reference proteome</keyword>
<organism evidence="1 2">
    <name type="scientific">Pyrobaculum ferrireducens</name>
    <dbReference type="NCBI Taxonomy" id="1104324"/>
    <lineage>
        <taxon>Archaea</taxon>
        <taxon>Thermoproteota</taxon>
        <taxon>Thermoprotei</taxon>
        <taxon>Thermoproteales</taxon>
        <taxon>Thermoproteaceae</taxon>
        <taxon>Pyrobaculum</taxon>
    </lineage>
</organism>
<protein>
    <submittedName>
        <fullName evidence="1">Uncharacterized protein</fullName>
    </submittedName>
</protein>
<dbReference type="STRING" id="1104324.P186_1117"/>
<evidence type="ECO:0000313" key="2">
    <source>
        <dbReference type="Proteomes" id="UP000005867"/>
    </source>
</evidence>
<dbReference type="KEGG" id="pyr:P186_1117"/>
<dbReference type="HOGENOM" id="CLU_3302878_0_0_2"/>
<name>G7VCD0_9CREN</name>
<reference evidence="1 2" key="1">
    <citation type="journal article" date="2012" name="J. Bacteriol.">
        <title>Complete genome sequence of strain 1860, a crenarchaeon of the genus pyrobaculum able to grow with various electron acceptors.</title>
        <authorList>
            <person name="Mardanov A.V."/>
            <person name="Gumerov V.M."/>
            <person name="Slobodkina G.B."/>
            <person name="Beletsky A.V."/>
            <person name="Bonch-Osmolovskaya E.A."/>
            <person name="Ravin N.V."/>
            <person name="Skryabin K.G."/>
        </authorList>
    </citation>
    <scope>NUCLEOTIDE SEQUENCE [LARGE SCALE GENOMIC DNA]</scope>
    <source>
        <strain evidence="1 2">1860</strain>
    </source>
</reference>
<proteinExistence type="predicted"/>
<dbReference type="EMBL" id="CP003098">
    <property type="protein sequence ID" value="AET32550.1"/>
    <property type="molecule type" value="Genomic_DNA"/>
</dbReference>
<dbReference type="AlphaFoldDB" id="G7VCD0"/>
<dbReference type="BioCyc" id="PSP1104324:GJSN-1089-MONOMER"/>
<evidence type="ECO:0000313" key="1">
    <source>
        <dbReference type="EMBL" id="AET32550.1"/>
    </source>
</evidence>
<dbReference type="Proteomes" id="UP000005867">
    <property type="component" value="Chromosome"/>
</dbReference>
<accession>G7VCD0</accession>
<gene>
    <name evidence="1" type="ORF">P186_1117</name>
</gene>
<sequence>MVPVFAFSFIGRRSAHVAAVVAMVARISAVAKVANGFTD</sequence>